<evidence type="ECO:0000313" key="2">
    <source>
        <dbReference type="EMBL" id="MBB5788587.1"/>
    </source>
</evidence>
<name>A0A7W9GRK7_9ACTN</name>
<dbReference type="EC" id="5.1.3.32" evidence="2"/>
<dbReference type="InterPro" id="IPR011008">
    <property type="entry name" value="Dimeric_a/b-barrel"/>
</dbReference>
<comment type="caution">
    <text evidence="2">The sequence shown here is derived from an EMBL/GenBank/DDBJ whole genome shotgun (WGS) entry which is preliminary data.</text>
</comment>
<evidence type="ECO:0000256" key="1">
    <source>
        <dbReference type="SAM" id="MobiDB-lite"/>
    </source>
</evidence>
<dbReference type="Gene3D" id="3.30.70.100">
    <property type="match status" value="1"/>
</dbReference>
<protein>
    <submittedName>
        <fullName evidence="2">L-rhamnose mutarotase</fullName>
        <ecNumber evidence="2">5.1.3.32</ecNumber>
    </submittedName>
</protein>
<accession>A0A7W9GRK7</accession>
<evidence type="ECO:0000313" key="3">
    <source>
        <dbReference type="Proteomes" id="UP000542813"/>
    </source>
</evidence>
<proteinExistence type="predicted"/>
<dbReference type="Pfam" id="PF05336">
    <property type="entry name" value="rhaM"/>
    <property type="match status" value="1"/>
</dbReference>
<organism evidence="2 3">
    <name type="scientific">Jiangella mangrovi</name>
    <dbReference type="NCBI Taxonomy" id="1524084"/>
    <lineage>
        <taxon>Bacteria</taxon>
        <taxon>Bacillati</taxon>
        <taxon>Actinomycetota</taxon>
        <taxon>Actinomycetes</taxon>
        <taxon>Jiangellales</taxon>
        <taxon>Jiangellaceae</taxon>
        <taxon>Jiangella</taxon>
    </lineage>
</organism>
<dbReference type="AlphaFoldDB" id="A0A7W9GRK7"/>
<reference evidence="2 3" key="1">
    <citation type="submission" date="2020-08" db="EMBL/GenBank/DDBJ databases">
        <title>Sequencing the genomes of 1000 actinobacteria strains.</title>
        <authorList>
            <person name="Klenk H.-P."/>
        </authorList>
    </citation>
    <scope>NUCLEOTIDE SEQUENCE [LARGE SCALE GENOMIC DNA]</scope>
    <source>
        <strain evidence="2 3">DSM 102122</strain>
    </source>
</reference>
<dbReference type="InterPro" id="IPR008000">
    <property type="entry name" value="Rham/fucose_mutarotase"/>
</dbReference>
<sequence length="116" mass="13130">MRVALHSVLRPGTELDYDREHERIPADLVASFARVGIHEWTIWRAGDRLFHLVECDDFDAAMRGLDGDPANERWQASINRFVDHFIADGNSDDGDGSPAALPEVWDLTRQKRTATT</sequence>
<dbReference type="RefSeq" id="WP_184823358.1">
    <property type="nucleotide sequence ID" value="NZ_JACHMM010000001.1"/>
</dbReference>
<dbReference type="GO" id="GO:0062192">
    <property type="term" value="F:L-rhamnose mutarotase activity"/>
    <property type="evidence" value="ECO:0007669"/>
    <property type="project" value="UniProtKB-EC"/>
</dbReference>
<dbReference type="EMBL" id="JACHMM010000001">
    <property type="protein sequence ID" value="MBB5788587.1"/>
    <property type="molecule type" value="Genomic_DNA"/>
</dbReference>
<feature type="region of interest" description="Disordered" evidence="1">
    <location>
        <begin position="89"/>
        <end position="116"/>
    </location>
</feature>
<keyword evidence="3" id="KW-1185">Reference proteome</keyword>
<dbReference type="SUPFAM" id="SSF54909">
    <property type="entry name" value="Dimeric alpha+beta barrel"/>
    <property type="match status" value="1"/>
</dbReference>
<dbReference type="Proteomes" id="UP000542813">
    <property type="component" value="Unassembled WGS sequence"/>
</dbReference>
<keyword evidence="2" id="KW-0413">Isomerase</keyword>
<gene>
    <name evidence="2" type="ORF">HD601_003162</name>
</gene>